<organism evidence="2 3">
    <name type="scientific">Stegastes partitus</name>
    <name type="common">bicolor damselfish</name>
    <dbReference type="NCBI Taxonomy" id="144197"/>
    <lineage>
        <taxon>Eukaryota</taxon>
        <taxon>Metazoa</taxon>
        <taxon>Chordata</taxon>
        <taxon>Craniata</taxon>
        <taxon>Vertebrata</taxon>
        <taxon>Euteleostomi</taxon>
        <taxon>Actinopterygii</taxon>
        <taxon>Neopterygii</taxon>
        <taxon>Teleostei</taxon>
        <taxon>Neoteleostei</taxon>
        <taxon>Acanthomorphata</taxon>
        <taxon>Ovalentaria</taxon>
        <taxon>Pomacentridae</taxon>
        <taxon>Stegastes</taxon>
    </lineage>
</organism>
<dbReference type="RefSeq" id="XP_008301345.1">
    <property type="nucleotide sequence ID" value="XM_008303123.1"/>
</dbReference>
<feature type="coiled-coil region" evidence="1">
    <location>
        <begin position="53"/>
        <end position="87"/>
    </location>
</feature>
<evidence type="ECO:0000313" key="2">
    <source>
        <dbReference type="Proteomes" id="UP000694891"/>
    </source>
</evidence>
<evidence type="ECO:0000313" key="3">
    <source>
        <dbReference type="RefSeq" id="XP_008301345.1"/>
    </source>
</evidence>
<dbReference type="GeneID" id="103373274"/>
<name>A0A9Y4U1Y7_9TELE</name>
<dbReference type="AlphaFoldDB" id="A0A9Y4U1Y7"/>
<proteinExistence type="predicted"/>
<evidence type="ECO:0000256" key="1">
    <source>
        <dbReference type="SAM" id="Coils"/>
    </source>
</evidence>
<keyword evidence="1" id="KW-0175">Coiled coil</keyword>
<gene>
    <name evidence="3" type="primary">LOC103373274</name>
</gene>
<dbReference type="Proteomes" id="UP000694891">
    <property type="component" value="Unplaced"/>
</dbReference>
<accession>A0A9Y4U1Y7</accession>
<reference evidence="3" key="1">
    <citation type="submission" date="2025-08" db="UniProtKB">
        <authorList>
            <consortium name="RefSeq"/>
        </authorList>
    </citation>
    <scope>IDENTIFICATION</scope>
</reference>
<keyword evidence="2" id="KW-1185">Reference proteome</keyword>
<sequence length="97" mass="11506">MQVCDEVECLEKTLLKRRAELRQADRLLLEAQSCINTSRQQVSEVQLEADVLQHRAQENVTCLQEKLRQLQLEVQQLRMRRQQEQQVEEETQSTADR</sequence>
<protein>
    <submittedName>
        <fullName evidence="3">Centriolin-like</fullName>
    </submittedName>
</protein>